<comment type="similarity">
    <text evidence="5">Belongs to the 4-toluene sulfonate uptake permease (TSUP) (TC 2.A.102) family.</text>
</comment>
<dbReference type="PANTHER" id="PTHR43701">
    <property type="entry name" value="MEMBRANE TRANSPORTER PROTEIN MJ0441-RELATED"/>
    <property type="match status" value="1"/>
</dbReference>
<proteinExistence type="inferred from homology"/>
<dbReference type="Proteomes" id="UP000182200">
    <property type="component" value="Unassembled WGS sequence"/>
</dbReference>
<comment type="subcellular location">
    <subcellularLocation>
        <location evidence="5">Cell membrane</location>
        <topology evidence="5">Multi-pass membrane protein</topology>
    </subcellularLocation>
    <subcellularLocation>
        <location evidence="1">Membrane</location>
        <topology evidence="1">Multi-pass membrane protein</topology>
    </subcellularLocation>
</comment>
<feature type="transmembrane region" description="Helical" evidence="5">
    <location>
        <begin position="42"/>
        <end position="64"/>
    </location>
</feature>
<feature type="transmembrane region" description="Helical" evidence="5">
    <location>
        <begin position="100"/>
        <end position="118"/>
    </location>
</feature>
<evidence type="ECO:0000256" key="5">
    <source>
        <dbReference type="RuleBase" id="RU363041"/>
    </source>
</evidence>
<evidence type="ECO:0000256" key="4">
    <source>
        <dbReference type="ARBA" id="ARBA00023136"/>
    </source>
</evidence>
<feature type="transmembrane region" description="Helical" evidence="5">
    <location>
        <begin position="204"/>
        <end position="224"/>
    </location>
</feature>
<sequence length="254" mass="27741">MDQLFVEILIGLSIGFLSGFFGLGGSSIATPLLKLFANVKPVYALATPLLVALPSAISGAVVYYRNNHVDFKLPKLTVISGFPFVIVGAVLTRFVSGKFLMISTGLFIFLISLSFVFRRKLFNEQTTVVSWHYKNLRNFVLGASVGLVSGFLANGGGVILVPVYVKIFKLDIKDAFGTSLFVVPFFAVPGAITHFILGHIDLKLFLILALSAIPLANLSAKVAVRLKSENLEIAYGVFILLFSIFFMFREILHA</sequence>
<evidence type="ECO:0000313" key="7">
    <source>
        <dbReference type="Proteomes" id="UP000182200"/>
    </source>
</evidence>
<comment type="caution">
    <text evidence="6">The sequence shown here is derived from an EMBL/GenBank/DDBJ whole genome shotgun (WGS) entry which is preliminary data.</text>
</comment>
<dbReference type="InterPro" id="IPR051598">
    <property type="entry name" value="TSUP/Inactive_protease-like"/>
</dbReference>
<protein>
    <recommendedName>
        <fullName evidence="5">Probable membrane transporter protein</fullName>
    </recommendedName>
</protein>
<dbReference type="EMBL" id="CZVI01000035">
    <property type="protein sequence ID" value="CUS93392.1"/>
    <property type="molecule type" value="Genomic_DNA"/>
</dbReference>
<feature type="transmembrane region" description="Helical" evidence="5">
    <location>
        <begin position="7"/>
        <end position="30"/>
    </location>
</feature>
<reference evidence="6 7" key="1">
    <citation type="submission" date="2015-11" db="EMBL/GenBank/DDBJ databases">
        <authorList>
            <person name="Varghese N."/>
        </authorList>
    </citation>
    <scope>NUCLEOTIDE SEQUENCE [LARGE SCALE GENOMIC DNA]</scope>
    <source>
        <strain evidence="6 7">JGI-8</strain>
    </source>
</reference>
<keyword evidence="3 5" id="KW-1133">Transmembrane helix</keyword>
<feature type="transmembrane region" description="Helical" evidence="5">
    <location>
        <begin position="76"/>
        <end position="94"/>
    </location>
</feature>
<dbReference type="InterPro" id="IPR002781">
    <property type="entry name" value="TM_pro_TauE-like"/>
</dbReference>
<feature type="transmembrane region" description="Helical" evidence="5">
    <location>
        <begin position="139"/>
        <end position="164"/>
    </location>
</feature>
<organism evidence="6 7">
    <name type="scientific">Candidatus Kryptonium thompsonii</name>
    <dbReference type="NCBI Taxonomy" id="1633631"/>
    <lineage>
        <taxon>Bacteria</taxon>
        <taxon>Pseudomonadati</taxon>
        <taxon>Candidatus Kryptoniota</taxon>
        <taxon>Candidatus Kryptonium</taxon>
    </lineage>
</organism>
<evidence type="ECO:0000256" key="2">
    <source>
        <dbReference type="ARBA" id="ARBA00022692"/>
    </source>
</evidence>
<keyword evidence="2 5" id="KW-0812">Transmembrane</keyword>
<evidence type="ECO:0000256" key="3">
    <source>
        <dbReference type="ARBA" id="ARBA00022989"/>
    </source>
</evidence>
<dbReference type="Pfam" id="PF01925">
    <property type="entry name" value="TauE"/>
    <property type="match status" value="1"/>
</dbReference>
<evidence type="ECO:0000313" key="6">
    <source>
        <dbReference type="EMBL" id="CUS93392.1"/>
    </source>
</evidence>
<keyword evidence="4 5" id="KW-0472">Membrane</keyword>
<accession>A0ABP2AZ49</accession>
<gene>
    <name evidence="6" type="ORF">JGI8_01808</name>
</gene>
<evidence type="ECO:0000256" key="1">
    <source>
        <dbReference type="ARBA" id="ARBA00004141"/>
    </source>
</evidence>
<dbReference type="RefSeq" id="WP_075447097.1">
    <property type="nucleotide sequence ID" value="NZ_CZVI01000035.1"/>
</dbReference>
<dbReference type="PANTHER" id="PTHR43701:SF2">
    <property type="entry name" value="MEMBRANE TRANSPORTER PROTEIN YJNA-RELATED"/>
    <property type="match status" value="1"/>
</dbReference>
<keyword evidence="7" id="KW-1185">Reference proteome</keyword>
<keyword evidence="5" id="KW-1003">Cell membrane</keyword>
<name>A0ABP2AZ49_9BACT</name>
<feature type="transmembrane region" description="Helical" evidence="5">
    <location>
        <begin position="230"/>
        <end position="248"/>
    </location>
</feature>
<feature type="transmembrane region" description="Helical" evidence="5">
    <location>
        <begin position="176"/>
        <end position="197"/>
    </location>
</feature>